<proteinExistence type="predicted"/>
<reference evidence="1" key="1">
    <citation type="submission" date="2022-08" db="EMBL/GenBank/DDBJ databases">
        <title>Genome Sequence of Lecanicillium fungicola.</title>
        <authorList>
            <person name="Buettner E."/>
        </authorList>
    </citation>
    <scope>NUCLEOTIDE SEQUENCE</scope>
    <source>
        <strain evidence="1">Babe33</strain>
    </source>
</reference>
<accession>A0ACC1N8J1</accession>
<dbReference type="EMBL" id="JANJQO010000685">
    <property type="protein sequence ID" value="KAJ2975622.1"/>
    <property type="molecule type" value="Genomic_DNA"/>
</dbReference>
<organism evidence="1 2">
    <name type="scientific">Zarea fungicola</name>
    <dbReference type="NCBI Taxonomy" id="93591"/>
    <lineage>
        <taxon>Eukaryota</taxon>
        <taxon>Fungi</taxon>
        <taxon>Dikarya</taxon>
        <taxon>Ascomycota</taxon>
        <taxon>Pezizomycotina</taxon>
        <taxon>Sordariomycetes</taxon>
        <taxon>Hypocreomycetidae</taxon>
        <taxon>Hypocreales</taxon>
        <taxon>Cordycipitaceae</taxon>
        <taxon>Zarea</taxon>
    </lineage>
</organism>
<keyword evidence="2" id="KW-1185">Reference proteome</keyword>
<evidence type="ECO:0000313" key="1">
    <source>
        <dbReference type="EMBL" id="KAJ2975622.1"/>
    </source>
</evidence>
<comment type="caution">
    <text evidence="1">The sequence shown here is derived from an EMBL/GenBank/DDBJ whole genome shotgun (WGS) entry which is preliminary data.</text>
</comment>
<evidence type="ECO:0000313" key="2">
    <source>
        <dbReference type="Proteomes" id="UP001143910"/>
    </source>
</evidence>
<name>A0ACC1N8J1_9HYPO</name>
<protein>
    <submittedName>
        <fullName evidence="1">Uncharacterized protein</fullName>
    </submittedName>
</protein>
<sequence>MQDRKQRAKELREVGQLLSQSIETLASEWEHDGTCNGAENGARPAGVSQVQYDASRTIQACIGSLTSLVTSPHTRLTSLAMSYTIARALHLAVEHNIPELLAQSGDDGTSAATLAASTGLDTGKLSRVLRALASHHVFKEVSEGRFANNHVSEALIGNSSLRSLIQVQSRISFTASAYLTSTLSSPESGHSYDSRNAAFQQAIGKNQSIFDWMQEKVPESAESLAPLLYRNKATSQTTFKNSDCPTGKLVSRPELALFHEAMKGLSRGQFATYDFPWESLNETATVVDVGGGIGSFCMELHAAHPKLNLIVQDRGPVVQQGIAAWNATYPQALAQGKIQLTVHDFFDKNPVLGADVYWLRYIIHDWPDAEAIAVLSQIAKSMGPNSRLLIADVVMNTTLGSSEIESAPEPLLKNYGQAMSFTHMMDINIMTMVNGIERTPAELRVVAAASGLAIQKIWSCRGPLSIVECRLPVCS</sequence>
<dbReference type="Proteomes" id="UP001143910">
    <property type="component" value="Unassembled WGS sequence"/>
</dbReference>
<gene>
    <name evidence="1" type="ORF">NQ176_g5420</name>
</gene>